<dbReference type="EMBL" id="FP929032">
    <property type="protein sequence ID" value="CBK63341.1"/>
    <property type="molecule type" value="Genomic_DNA"/>
</dbReference>
<evidence type="ECO:0000313" key="2">
    <source>
        <dbReference type="Proteomes" id="UP000008794"/>
    </source>
</evidence>
<organism evidence="1 2">
    <name type="scientific">Alistipes shahii WAL 8301</name>
    <dbReference type="NCBI Taxonomy" id="717959"/>
    <lineage>
        <taxon>Bacteria</taxon>
        <taxon>Pseudomonadati</taxon>
        <taxon>Bacteroidota</taxon>
        <taxon>Bacteroidia</taxon>
        <taxon>Bacteroidales</taxon>
        <taxon>Rikenellaceae</taxon>
        <taxon>Alistipes</taxon>
    </lineage>
</organism>
<accession>D4IK79</accession>
<name>D4IK79_9BACT</name>
<sequence length="710" mass="81564">MENQKKDQLVYEIDLNAPTIFSMVNEAKVNPEKANAAISLDYIGNAGDGGAWTMRLEQGDKLGDFVDRVPFGVLDKTITGLGATTLELETQVRDSIIVVPTKSLAYNKHLTTEQRMGRNSSMYIGSPIGNILTDITIEDIQEYLGLDNGKRKKFLVVADSLWKVIKAIGPRVYHDYFLMVDEIDTMQSDSVYRPNLEKVIDYYFRFDRTMRAAVTATLRTFSDERLLDESYVTTVWEHNPVRDIRLIEAREVDVMAEKVIRNLLERSEAEKILVAYNSLDGILNIINIISQGKHPEYRQLCGVLCSGRNQDKVKDYVENVLDENNNLQKRIVFMTCAYFAGIDINDRCHVISISSNYQPFTLLSPERLTQIQGRCRNGVLSETIIYDITPMENTKQTLKEYKTVLINKAKKFSNAVDGLNQLCKSDPDLSDMGVFVEQILTMKAEGQVAKNYPVTIIRKNIDGKIVPAYFNIDALLEKWELHHTLYSQSGALLEKLKEQHHVDFEQSEQEKSGRHIGSIQQVKAYNKEVLAQTLSIAKEALLNWEHEGANMEALDGLMRSTNRQEVLFYTRFKRLYPYFETEFLVDKLIELQGDKREFMSLNNSLIFWALDDTHAFKSHVLAKFECEKLTQGPIRIRQTERTVKMKEVIDAYFKGLKLDRTAYPKLFTQFFNAKSKTRRTGIYRITSLNPYNYPVPKKRITDADKVNLVE</sequence>
<reference evidence="1 2" key="2">
    <citation type="submission" date="2010-03" db="EMBL/GenBank/DDBJ databases">
        <authorList>
            <person name="Pajon A."/>
        </authorList>
    </citation>
    <scope>NUCLEOTIDE SEQUENCE [LARGE SCALE GENOMIC DNA]</scope>
    <source>
        <strain evidence="1 2">WAL 8301</strain>
    </source>
</reference>
<dbReference type="Proteomes" id="UP000008794">
    <property type="component" value="Chromosome"/>
</dbReference>
<dbReference type="Gene3D" id="3.40.50.300">
    <property type="entry name" value="P-loop containing nucleotide triphosphate hydrolases"/>
    <property type="match status" value="1"/>
</dbReference>
<evidence type="ECO:0000313" key="1">
    <source>
        <dbReference type="EMBL" id="CBK63341.1"/>
    </source>
</evidence>
<dbReference type="InterPro" id="IPR027417">
    <property type="entry name" value="P-loop_NTPase"/>
</dbReference>
<feature type="non-terminal residue" evidence="1">
    <location>
        <position position="710"/>
    </location>
</feature>
<dbReference type="HOGENOM" id="CLU_391645_0_0_10"/>
<protein>
    <submittedName>
        <fullName evidence="1">Uncharacterized protein</fullName>
    </submittedName>
</protein>
<dbReference type="KEGG" id="ash:AL1_07710"/>
<dbReference type="AlphaFoldDB" id="D4IK79"/>
<dbReference type="SUPFAM" id="SSF52540">
    <property type="entry name" value="P-loop containing nucleoside triphosphate hydrolases"/>
    <property type="match status" value="1"/>
</dbReference>
<reference evidence="1 2" key="1">
    <citation type="submission" date="2010-03" db="EMBL/GenBank/DDBJ databases">
        <title>The genome sequence of Alistipes shahii WAL 8301.</title>
        <authorList>
            <consortium name="metaHIT consortium -- http://www.metahit.eu/"/>
            <person name="Pajon A."/>
            <person name="Turner K."/>
            <person name="Parkhill J."/>
        </authorList>
    </citation>
    <scope>NUCLEOTIDE SEQUENCE [LARGE SCALE GENOMIC DNA]</scope>
    <source>
        <strain evidence="1 2">WAL 8301</strain>
    </source>
</reference>
<gene>
    <name evidence="1" type="ORF">AL1_07710</name>
</gene>
<keyword evidence="2" id="KW-1185">Reference proteome</keyword>
<proteinExistence type="predicted"/>